<dbReference type="PANTHER" id="PTHR15503">
    <property type="entry name" value="LDOC1 RELATED"/>
    <property type="match status" value="1"/>
</dbReference>
<feature type="domain" description="CCHC-type" evidence="4">
    <location>
        <begin position="530"/>
        <end position="545"/>
    </location>
</feature>
<dbReference type="InterPro" id="IPR021109">
    <property type="entry name" value="Peptidase_aspartic_dom_sf"/>
</dbReference>
<dbReference type="Gene3D" id="3.30.70.270">
    <property type="match status" value="1"/>
</dbReference>
<dbReference type="Proteomes" id="UP001151760">
    <property type="component" value="Unassembled WGS sequence"/>
</dbReference>
<dbReference type="EMBL" id="BQNB010021022">
    <property type="protein sequence ID" value="GJU02048.1"/>
    <property type="molecule type" value="Genomic_DNA"/>
</dbReference>
<keyword evidence="6" id="KW-1185">Reference proteome</keyword>
<comment type="caution">
    <text evidence="5">The sequence shown here is derived from an EMBL/GenBank/DDBJ whole genome shotgun (WGS) entry which is preliminary data.</text>
</comment>
<dbReference type="SUPFAM" id="SSF56672">
    <property type="entry name" value="DNA/RNA polymerases"/>
    <property type="match status" value="1"/>
</dbReference>
<feature type="region of interest" description="Disordered" evidence="3">
    <location>
        <begin position="424"/>
        <end position="462"/>
    </location>
</feature>
<evidence type="ECO:0000313" key="5">
    <source>
        <dbReference type="EMBL" id="GJU02048.1"/>
    </source>
</evidence>
<proteinExistence type="predicted"/>
<evidence type="ECO:0000256" key="2">
    <source>
        <dbReference type="SAM" id="Coils"/>
    </source>
</evidence>
<gene>
    <name evidence="5" type="ORF">Tco_1112386</name>
</gene>
<feature type="region of interest" description="Disordered" evidence="3">
    <location>
        <begin position="30"/>
        <end position="55"/>
    </location>
</feature>
<feature type="domain" description="CCHC-type" evidence="4">
    <location>
        <begin position="130"/>
        <end position="145"/>
    </location>
</feature>
<dbReference type="InterPro" id="IPR043128">
    <property type="entry name" value="Rev_trsase/Diguanyl_cyclase"/>
</dbReference>
<evidence type="ECO:0000259" key="4">
    <source>
        <dbReference type="PROSITE" id="PS50158"/>
    </source>
</evidence>
<reference evidence="5" key="1">
    <citation type="journal article" date="2022" name="Int. J. Mol. Sci.">
        <title>Draft Genome of Tanacetum Coccineum: Genomic Comparison of Closely Related Tanacetum-Family Plants.</title>
        <authorList>
            <person name="Yamashiro T."/>
            <person name="Shiraishi A."/>
            <person name="Nakayama K."/>
            <person name="Satake H."/>
        </authorList>
    </citation>
    <scope>NUCLEOTIDE SEQUENCE</scope>
</reference>
<evidence type="ECO:0000256" key="3">
    <source>
        <dbReference type="SAM" id="MobiDB-lite"/>
    </source>
</evidence>
<dbReference type="InterPro" id="IPR032567">
    <property type="entry name" value="RTL1-rel"/>
</dbReference>
<feature type="compositionally biased region" description="Basic and acidic residues" evidence="3">
    <location>
        <begin position="431"/>
        <end position="454"/>
    </location>
</feature>
<keyword evidence="1" id="KW-0862">Zinc</keyword>
<feature type="domain" description="CCHC-type" evidence="4">
    <location>
        <begin position="495"/>
        <end position="509"/>
    </location>
</feature>
<dbReference type="InterPro" id="IPR043502">
    <property type="entry name" value="DNA/RNA_pol_sf"/>
</dbReference>
<keyword evidence="5" id="KW-0548">Nucleotidyltransferase</keyword>
<evidence type="ECO:0000313" key="6">
    <source>
        <dbReference type="Proteomes" id="UP001151760"/>
    </source>
</evidence>
<dbReference type="GO" id="GO:0003964">
    <property type="term" value="F:RNA-directed DNA polymerase activity"/>
    <property type="evidence" value="ECO:0007669"/>
    <property type="project" value="UniProtKB-KW"/>
</dbReference>
<dbReference type="CDD" id="cd00303">
    <property type="entry name" value="retropepsin_like"/>
    <property type="match status" value="1"/>
</dbReference>
<keyword evidence="1" id="KW-0479">Metal-binding</keyword>
<dbReference type="Gene3D" id="4.10.60.10">
    <property type="entry name" value="Zinc finger, CCHC-type"/>
    <property type="match status" value="2"/>
</dbReference>
<dbReference type="PROSITE" id="PS50158">
    <property type="entry name" value="ZF_CCHC"/>
    <property type="match status" value="3"/>
</dbReference>
<dbReference type="Gene3D" id="2.40.70.10">
    <property type="entry name" value="Acid Proteases"/>
    <property type="match status" value="1"/>
</dbReference>
<feature type="compositionally biased region" description="Basic and acidic residues" evidence="3">
    <location>
        <begin position="33"/>
        <end position="55"/>
    </location>
</feature>
<keyword evidence="2" id="KW-0175">Coiled coil</keyword>
<evidence type="ECO:0000256" key="1">
    <source>
        <dbReference type="PROSITE-ProRule" id="PRU00047"/>
    </source>
</evidence>
<dbReference type="InterPro" id="IPR001878">
    <property type="entry name" value="Znf_CCHC"/>
</dbReference>
<reference evidence="5" key="2">
    <citation type="submission" date="2022-01" db="EMBL/GenBank/DDBJ databases">
        <authorList>
            <person name="Yamashiro T."/>
            <person name="Shiraishi A."/>
            <person name="Satake H."/>
            <person name="Nakayama K."/>
        </authorList>
    </citation>
    <scope>NUCLEOTIDE SEQUENCE</scope>
</reference>
<dbReference type="PANTHER" id="PTHR15503:SF45">
    <property type="entry name" value="RNA-DIRECTED DNA POLYMERASE HOMOLOG"/>
    <property type="match status" value="1"/>
</dbReference>
<protein>
    <submittedName>
        <fullName evidence="5">Reverse transcriptase domain-containing protein</fullName>
    </submittedName>
</protein>
<keyword evidence="5" id="KW-0808">Transferase</keyword>
<dbReference type="InterPro" id="IPR036875">
    <property type="entry name" value="Znf_CCHC_sf"/>
</dbReference>
<organism evidence="5 6">
    <name type="scientific">Tanacetum coccineum</name>
    <dbReference type="NCBI Taxonomy" id="301880"/>
    <lineage>
        <taxon>Eukaryota</taxon>
        <taxon>Viridiplantae</taxon>
        <taxon>Streptophyta</taxon>
        <taxon>Embryophyta</taxon>
        <taxon>Tracheophyta</taxon>
        <taxon>Spermatophyta</taxon>
        <taxon>Magnoliopsida</taxon>
        <taxon>eudicotyledons</taxon>
        <taxon>Gunneridae</taxon>
        <taxon>Pentapetalae</taxon>
        <taxon>asterids</taxon>
        <taxon>campanulids</taxon>
        <taxon>Asterales</taxon>
        <taxon>Asteraceae</taxon>
        <taxon>Asteroideae</taxon>
        <taxon>Anthemideae</taxon>
        <taxon>Anthemidinae</taxon>
        <taxon>Tanacetum</taxon>
    </lineage>
</organism>
<keyword evidence="1" id="KW-0863">Zinc-finger</keyword>
<sequence length="702" mass="78963">MLRATQPTMIQSVILMAGILTDEEARCGTLTRSSEKRKEVEETSKQGGSWKDDKKTKVGKGFVVTAPPRNVNVYAYPKYVKCFTYHPESGPCRLCFIYQKPGHFARDCRAPVKQVAPVSAVRMGNNQRACYECGSFKHLGNNCPKLNRASEVVNGKKEEVDRIIHDCKLELRNSLFTIDLILLGHGSFDVIVGMDWLSKNKVKIVCHVKVVRILLEGGEILRVQGEHFINVFLEDLSRLPPQRQVEFLIDLIPRATLVVKSPYQLAPLEMQELSEQLQELQDKGIKQVDRQELLPSPQDRRLIRSIARSARVTDTLSLGYAFWGFKNNAPAGVFMDLMKRGLQTYLDKFVIVFVDDILIYSKTKEDHELPDGIEDFVVYRDVSNQGLGCVLMQRGKIRGMVAATEPTTIQKAVQIAGTLTDEAIRNGSIKKNPEKRGNRGESSKDRNGSDDNKRTRTGNAFATTTNHVRRENMGTTPKCTTCNFYHPPEAPCHVCFNCNYPGYLAKDCKVVPRNVNPVNARNPAAARGACFECGGTNHYKSACPRLNRAQGPRVNRLNQALAIDGGQCCGNNDNQECIKPSDLGFSYKIEISNGQLVEIDKVIKGCKLEIEGHAFDTNMIPFGSRSFDVIIGMDWLSNHKAKIIYHEKVVRIPLPDGKVLRVIGERPKEKMRHLMSAKAKEQKQEEIVVVRDFPDWYFGFLS</sequence>
<dbReference type="SMART" id="SM00343">
    <property type="entry name" value="ZnF_C2HC"/>
    <property type="match status" value="4"/>
</dbReference>
<dbReference type="Pfam" id="PF08284">
    <property type="entry name" value="RVP_2"/>
    <property type="match status" value="2"/>
</dbReference>
<name>A0ABQ5IPE4_9ASTR</name>
<accession>A0ABQ5IPE4</accession>
<dbReference type="SUPFAM" id="SSF57756">
    <property type="entry name" value="Retrovirus zinc finger-like domains"/>
    <property type="match status" value="1"/>
</dbReference>
<keyword evidence="5" id="KW-0695">RNA-directed DNA polymerase</keyword>
<feature type="coiled-coil region" evidence="2">
    <location>
        <begin position="263"/>
        <end position="290"/>
    </location>
</feature>